<gene>
    <name evidence="7" type="ORF">GCM10022381_38550</name>
</gene>
<dbReference type="PANTHER" id="PTHR43085:SF1">
    <property type="entry name" value="PSEUDOURIDINE KINASE-RELATED"/>
    <property type="match status" value="1"/>
</dbReference>
<dbReference type="InterPro" id="IPR029056">
    <property type="entry name" value="Ribokinase-like"/>
</dbReference>
<name>A0ABP7L4V5_9MICO</name>
<dbReference type="InterPro" id="IPR050306">
    <property type="entry name" value="PfkB_Carbo_kinase"/>
</dbReference>
<evidence type="ECO:0000256" key="5">
    <source>
        <dbReference type="ARBA" id="ARBA00022840"/>
    </source>
</evidence>
<dbReference type="Proteomes" id="UP001501803">
    <property type="component" value="Unassembled WGS sequence"/>
</dbReference>
<dbReference type="GO" id="GO:0016301">
    <property type="term" value="F:kinase activity"/>
    <property type="evidence" value="ECO:0007669"/>
    <property type="project" value="UniProtKB-KW"/>
</dbReference>
<evidence type="ECO:0000256" key="2">
    <source>
        <dbReference type="ARBA" id="ARBA00022679"/>
    </source>
</evidence>
<evidence type="ECO:0000313" key="8">
    <source>
        <dbReference type="Proteomes" id="UP001501803"/>
    </source>
</evidence>
<evidence type="ECO:0000259" key="6">
    <source>
        <dbReference type="Pfam" id="PF00294"/>
    </source>
</evidence>
<dbReference type="PANTHER" id="PTHR43085">
    <property type="entry name" value="HEXOKINASE FAMILY MEMBER"/>
    <property type="match status" value="1"/>
</dbReference>
<reference evidence="8" key="1">
    <citation type="journal article" date="2019" name="Int. J. Syst. Evol. Microbiol.">
        <title>The Global Catalogue of Microorganisms (GCM) 10K type strain sequencing project: providing services to taxonomists for standard genome sequencing and annotation.</title>
        <authorList>
            <consortium name="The Broad Institute Genomics Platform"/>
            <consortium name="The Broad Institute Genome Sequencing Center for Infectious Disease"/>
            <person name="Wu L."/>
            <person name="Ma J."/>
        </authorList>
    </citation>
    <scope>NUCLEOTIDE SEQUENCE [LARGE SCALE GENOMIC DNA]</scope>
    <source>
        <strain evidence="8">JCM 17021</strain>
    </source>
</reference>
<protein>
    <submittedName>
        <fullName evidence="7">Carbohydrate kinase</fullName>
    </submittedName>
</protein>
<keyword evidence="4 7" id="KW-0418">Kinase</keyword>
<evidence type="ECO:0000256" key="4">
    <source>
        <dbReference type="ARBA" id="ARBA00022777"/>
    </source>
</evidence>
<dbReference type="InterPro" id="IPR011611">
    <property type="entry name" value="PfkB_dom"/>
</dbReference>
<evidence type="ECO:0000256" key="3">
    <source>
        <dbReference type="ARBA" id="ARBA00022741"/>
    </source>
</evidence>
<keyword evidence="8" id="KW-1185">Reference proteome</keyword>
<dbReference type="Pfam" id="PF00294">
    <property type="entry name" value="PfkB"/>
    <property type="match status" value="1"/>
</dbReference>
<dbReference type="SUPFAM" id="SSF53613">
    <property type="entry name" value="Ribokinase-like"/>
    <property type="match status" value="1"/>
</dbReference>
<accession>A0ABP7L4V5</accession>
<organism evidence="7 8">
    <name type="scientific">Leifsonia kafniensis</name>
    <dbReference type="NCBI Taxonomy" id="475957"/>
    <lineage>
        <taxon>Bacteria</taxon>
        <taxon>Bacillati</taxon>
        <taxon>Actinomycetota</taxon>
        <taxon>Actinomycetes</taxon>
        <taxon>Micrococcales</taxon>
        <taxon>Microbacteriaceae</taxon>
        <taxon>Leifsonia</taxon>
    </lineage>
</organism>
<feature type="domain" description="Carbohydrate kinase PfkB" evidence="6">
    <location>
        <begin position="72"/>
        <end position="231"/>
    </location>
</feature>
<dbReference type="Gene3D" id="3.40.1190.20">
    <property type="match status" value="1"/>
</dbReference>
<dbReference type="PROSITE" id="PS00584">
    <property type="entry name" value="PFKB_KINASES_2"/>
    <property type="match status" value="1"/>
</dbReference>
<comment type="similarity">
    <text evidence="1">Belongs to the carbohydrate kinase PfkB family.</text>
</comment>
<dbReference type="InterPro" id="IPR002173">
    <property type="entry name" value="Carboh/pur_kinase_PfkB_CS"/>
</dbReference>
<evidence type="ECO:0000313" key="7">
    <source>
        <dbReference type="EMBL" id="GAA3893150.1"/>
    </source>
</evidence>
<dbReference type="EMBL" id="BAABCN010000017">
    <property type="protein sequence ID" value="GAA3893150.1"/>
    <property type="molecule type" value="Genomic_DNA"/>
</dbReference>
<comment type="caution">
    <text evidence="7">The sequence shown here is derived from an EMBL/GenBank/DDBJ whole genome shotgun (WGS) entry which is preliminary data.</text>
</comment>
<sequence length="240" mass="25280">MRRHLDESHVRPDLIALSSRTSSARATLADDGSATYHFDITWELDETTALPACRLVHTGSIGSWMAPGTDRVHALLAARPTGVIATFDPNIRPSLIDNRQAAVARIEELASLVDLVKLSDEDAAWLYPKESPEAVLRRLLDLGPAVAVMTQGGAGALALSAGARVELPAATVDVVDTIGAGDAFMSGLIDAWLAADPSVNRTSSAAVQALLGRGMATGALTVARAGANPPWRHELDAYDK</sequence>
<keyword evidence="5" id="KW-0067">ATP-binding</keyword>
<evidence type="ECO:0000256" key="1">
    <source>
        <dbReference type="ARBA" id="ARBA00010688"/>
    </source>
</evidence>
<keyword evidence="2" id="KW-0808">Transferase</keyword>
<proteinExistence type="inferred from homology"/>
<keyword evidence="3" id="KW-0547">Nucleotide-binding</keyword>